<dbReference type="HOGENOM" id="CLU_2006203_0_0_1"/>
<organism evidence="1">
    <name type="scientific">Dendroctonus ponderosae</name>
    <name type="common">Mountain pine beetle</name>
    <dbReference type="NCBI Taxonomy" id="77166"/>
    <lineage>
        <taxon>Eukaryota</taxon>
        <taxon>Metazoa</taxon>
        <taxon>Ecdysozoa</taxon>
        <taxon>Arthropoda</taxon>
        <taxon>Hexapoda</taxon>
        <taxon>Insecta</taxon>
        <taxon>Pterygota</taxon>
        <taxon>Neoptera</taxon>
        <taxon>Endopterygota</taxon>
        <taxon>Coleoptera</taxon>
        <taxon>Polyphaga</taxon>
        <taxon>Cucujiformia</taxon>
        <taxon>Curculionidae</taxon>
        <taxon>Scolytinae</taxon>
        <taxon>Dendroctonus</taxon>
    </lineage>
</organism>
<dbReference type="AlphaFoldDB" id="N6UQ52"/>
<dbReference type="EMBL" id="KB737836">
    <property type="protein sequence ID" value="ENN82896.1"/>
    <property type="molecule type" value="Genomic_DNA"/>
</dbReference>
<gene>
    <name evidence="1" type="ORF">YQE_00736</name>
</gene>
<protein>
    <submittedName>
        <fullName evidence="1">Uncharacterized protein</fullName>
    </submittedName>
</protein>
<evidence type="ECO:0000313" key="1">
    <source>
        <dbReference type="EMBL" id="ENN82896.1"/>
    </source>
</evidence>
<sequence length="124" mass="14190">MSIRRVILLGRTGAPPSPGLDKSFSSHYTPDFSDAYPDPFMRTGIDAKRKADYLYSKELFFKDIPHIRSLLFNQHKGLDNDLAPNRSTSALFDSSTWCRRSDLHCPKDLVASRFFESPLHILEE</sequence>
<dbReference type="OrthoDB" id="8117927at2759"/>
<name>N6UQ52_DENPD</name>
<accession>N6UQ52</accession>
<feature type="non-terminal residue" evidence="1">
    <location>
        <position position="1"/>
    </location>
</feature>
<reference evidence="1" key="1">
    <citation type="journal article" date="2013" name="Genome Biol.">
        <title>Draft genome of the mountain pine beetle, Dendroctonus ponderosae Hopkins, a major forest pest.</title>
        <authorList>
            <person name="Keeling C.I."/>
            <person name="Yuen M.M."/>
            <person name="Liao N.Y."/>
            <person name="Docking T.R."/>
            <person name="Chan S.K."/>
            <person name="Taylor G.A."/>
            <person name="Palmquist D.L."/>
            <person name="Jackman S.D."/>
            <person name="Nguyen A."/>
            <person name="Li M."/>
            <person name="Henderson H."/>
            <person name="Janes J.K."/>
            <person name="Zhao Y."/>
            <person name="Pandoh P."/>
            <person name="Moore R."/>
            <person name="Sperling F.A."/>
            <person name="Huber D.P."/>
            <person name="Birol I."/>
            <person name="Jones S.J."/>
            <person name="Bohlmann J."/>
        </authorList>
    </citation>
    <scope>NUCLEOTIDE SEQUENCE</scope>
</reference>
<proteinExistence type="predicted"/>